<feature type="transmembrane region" description="Helical" evidence="7">
    <location>
        <begin position="87"/>
        <end position="105"/>
    </location>
</feature>
<comment type="similarity">
    <text evidence="2">Belongs to the DoxX family.</text>
</comment>
<keyword evidence="6 7" id="KW-0472">Membrane</keyword>
<dbReference type="GO" id="GO:0005886">
    <property type="term" value="C:plasma membrane"/>
    <property type="evidence" value="ECO:0007669"/>
    <property type="project" value="UniProtKB-SubCell"/>
</dbReference>
<evidence type="ECO:0000313" key="9">
    <source>
        <dbReference type="Proteomes" id="UP000236654"/>
    </source>
</evidence>
<proteinExistence type="inferred from homology"/>
<keyword evidence="4 7" id="KW-0812">Transmembrane</keyword>
<dbReference type="PANTHER" id="PTHR33452">
    <property type="entry name" value="OXIDOREDUCTASE CATD-RELATED"/>
    <property type="match status" value="1"/>
</dbReference>
<keyword evidence="5 7" id="KW-1133">Transmembrane helix</keyword>
<evidence type="ECO:0000256" key="4">
    <source>
        <dbReference type="ARBA" id="ARBA00022692"/>
    </source>
</evidence>
<protein>
    <submittedName>
        <fullName evidence="8">DoxX family protein</fullName>
    </submittedName>
</protein>
<keyword evidence="3" id="KW-1003">Cell membrane</keyword>
<organism evidence="8 9">
    <name type="scientific">Brumimicrobium salinarum</name>
    <dbReference type="NCBI Taxonomy" id="2058658"/>
    <lineage>
        <taxon>Bacteria</taxon>
        <taxon>Pseudomonadati</taxon>
        <taxon>Bacteroidota</taxon>
        <taxon>Flavobacteriia</taxon>
        <taxon>Flavobacteriales</taxon>
        <taxon>Crocinitomicaceae</taxon>
        <taxon>Brumimicrobium</taxon>
    </lineage>
</organism>
<dbReference type="AlphaFoldDB" id="A0A2I0R1I5"/>
<evidence type="ECO:0000256" key="2">
    <source>
        <dbReference type="ARBA" id="ARBA00006679"/>
    </source>
</evidence>
<comment type="caution">
    <text evidence="8">The sequence shown here is derived from an EMBL/GenBank/DDBJ whole genome shotgun (WGS) entry which is preliminary data.</text>
</comment>
<evidence type="ECO:0000256" key="6">
    <source>
        <dbReference type="ARBA" id="ARBA00023136"/>
    </source>
</evidence>
<feature type="transmembrane region" description="Helical" evidence="7">
    <location>
        <begin position="20"/>
        <end position="39"/>
    </location>
</feature>
<evidence type="ECO:0000256" key="1">
    <source>
        <dbReference type="ARBA" id="ARBA00004651"/>
    </source>
</evidence>
<reference evidence="8 9" key="1">
    <citation type="submission" date="2017-12" db="EMBL/GenBank/DDBJ databases">
        <title>The draft genome sequence of Brumimicrobium saltpan LHR20.</title>
        <authorList>
            <person name="Do Z.-J."/>
            <person name="Luo H.-R."/>
        </authorList>
    </citation>
    <scope>NUCLEOTIDE SEQUENCE [LARGE SCALE GENOMIC DNA]</scope>
    <source>
        <strain evidence="8 9">LHR20</strain>
    </source>
</reference>
<gene>
    <name evidence="8" type="ORF">CW751_10185</name>
</gene>
<feature type="transmembrane region" description="Helical" evidence="7">
    <location>
        <begin position="59"/>
        <end position="80"/>
    </location>
</feature>
<evidence type="ECO:0000256" key="5">
    <source>
        <dbReference type="ARBA" id="ARBA00022989"/>
    </source>
</evidence>
<dbReference type="Proteomes" id="UP000236654">
    <property type="component" value="Unassembled WGS sequence"/>
</dbReference>
<name>A0A2I0R1I5_9FLAO</name>
<dbReference type="OrthoDB" id="9813193at2"/>
<dbReference type="RefSeq" id="WP_101334898.1">
    <property type="nucleotide sequence ID" value="NZ_PJNI01000010.1"/>
</dbReference>
<evidence type="ECO:0000313" key="8">
    <source>
        <dbReference type="EMBL" id="PKR80426.1"/>
    </source>
</evidence>
<evidence type="ECO:0000256" key="7">
    <source>
        <dbReference type="SAM" id="Phobius"/>
    </source>
</evidence>
<dbReference type="InterPro" id="IPR051907">
    <property type="entry name" value="DoxX-like_oxidoreductase"/>
</dbReference>
<comment type="subcellular location">
    <subcellularLocation>
        <location evidence="1">Cell membrane</location>
        <topology evidence="1">Multi-pass membrane protein</topology>
    </subcellularLocation>
</comment>
<dbReference type="Pfam" id="PF07681">
    <property type="entry name" value="DoxX"/>
    <property type="match status" value="1"/>
</dbReference>
<dbReference type="EMBL" id="PJNI01000010">
    <property type="protein sequence ID" value="PKR80426.1"/>
    <property type="molecule type" value="Genomic_DNA"/>
</dbReference>
<accession>A0A2I0R1I5</accession>
<sequence>MKQIVNILFKSGNYASNVNLALLILRVTIGILMLTHGIGKFEKLFLSEGPIQFADPLGIGAVASLVLVVFAEVFCSILLIFGLGTRIASITLFINMIIIAFIVHINDGFGKQEFALLYALPYLTITLIGAGKYSLDYLIAKTKTL</sequence>
<dbReference type="PANTHER" id="PTHR33452:SF1">
    <property type="entry name" value="INNER MEMBRANE PROTEIN YPHA-RELATED"/>
    <property type="match status" value="1"/>
</dbReference>
<keyword evidence="9" id="KW-1185">Reference proteome</keyword>
<dbReference type="InterPro" id="IPR032808">
    <property type="entry name" value="DoxX"/>
</dbReference>
<feature type="transmembrane region" description="Helical" evidence="7">
    <location>
        <begin position="117"/>
        <end position="135"/>
    </location>
</feature>
<evidence type="ECO:0000256" key="3">
    <source>
        <dbReference type="ARBA" id="ARBA00022475"/>
    </source>
</evidence>